<keyword evidence="1" id="KW-0472">Membrane</keyword>
<evidence type="ECO:0000313" key="2">
    <source>
        <dbReference type="EMBL" id="DAD80683.1"/>
    </source>
</evidence>
<evidence type="ECO:0000256" key="1">
    <source>
        <dbReference type="SAM" id="Phobius"/>
    </source>
</evidence>
<keyword evidence="1" id="KW-1133">Transmembrane helix</keyword>
<organism evidence="2">
    <name type="scientific">Siphoviridae sp. ctS1E53</name>
    <dbReference type="NCBI Taxonomy" id="2826340"/>
    <lineage>
        <taxon>Viruses</taxon>
        <taxon>Duplodnaviria</taxon>
        <taxon>Heunggongvirae</taxon>
        <taxon>Uroviricota</taxon>
        <taxon>Caudoviricetes</taxon>
    </lineage>
</organism>
<accession>A0A8S5MFH6</accession>
<dbReference type="EMBL" id="BK014885">
    <property type="protein sequence ID" value="DAD80683.1"/>
    <property type="molecule type" value="Genomic_DNA"/>
</dbReference>
<name>A0A8S5MFH6_9CAUD</name>
<proteinExistence type="predicted"/>
<reference evidence="2" key="1">
    <citation type="journal article" date="2021" name="Proc. Natl. Acad. Sci. U.S.A.">
        <title>A Catalog of Tens of Thousands of Viruses from Human Metagenomes Reveals Hidden Associations with Chronic Diseases.</title>
        <authorList>
            <person name="Tisza M.J."/>
            <person name="Buck C.B."/>
        </authorList>
    </citation>
    <scope>NUCLEOTIDE SEQUENCE</scope>
    <source>
        <strain evidence="2">CtS1E53</strain>
    </source>
</reference>
<feature type="transmembrane region" description="Helical" evidence="1">
    <location>
        <begin position="47"/>
        <end position="65"/>
    </location>
</feature>
<sequence>MRIVPKTFTSIPMMEYIPRTGLNLLRYKRRLRWMASEVCPPDKSWEVIVALFAAVALFVGAFIAWGHGLV</sequence>
<keyword evidence="1" id="KW-0812">Transmembrane</keyword>
<protein>
    <submittedName>
        <fullName evidence="2">Uncharacterized protein</fullName>
    </submittedName>
</protein>